<dbReference type="GO" id="GO:0000976">
    <property type="term" value="F:transcription cis-regulatory region binding"/>
    <property type="evidence" value="ECO:0007669"/>
    <property type="project" value="TreeGrafter"/>
</dbReference>
<dbReference type="EMBL" id="UINC01018125">
    <property type="protein sequence ID" value="SVA75838.1"/>
    <property type="molecule type" value="Genomic_DNA"/>
</dbReference>
<dbReference type="GO" id="GO:0045892">
    <property type="term" value="P:negative regulation of DNA-templated transcription"/>
    <property type="evidence" value="ECO:0007669"/>
    <property type="project" value="TreeGrafter"/>
</dbReference>
<dbReference type="GO" id="GO:1900376">
    <property type="term" value="P:regulation of secondary metabolite biosynthetic process"/>
    <property type="evidence" value="ECO:0007669"/>
    <property type="project" value="TreeGrafter"/>
</dbReference>
<dbReference type="Gene3D" id="1.10.10.10">
    <property type="entry name" value="Winged helix-like DNA-binding domain superfamily/Winged helix DNA-binding domain"/>
    <property type="match status" value="1"/>
</dbReference>
<dbReference type="GO" id="GO:0008270">
    <property type="term" value="F:zinc ion binding"/>
    <property type="evidence" value="ECO:0007669"/>
    <property type="project" value="TreeGrafter"/>
</dbReference>
<evidence type="ECO:0000256" key="1">
    <source>
        <dbReference type="ARBA" id="ARBA00007957"/>
    </source>
</evidence>
<keyword evidence="5" id="KW-0238">DNA-binding</keyword>
<keyword evidence="6" id="KW-0804">Transcription</keyword>
<keyword evidence="2" id="KW-0678">Repressor</keyword>
<dbReference type="InterPro" id="IPR002481">
    <property type="entry name" value="FUR"/>
</dbReference>
<name>A0A381YFI2_9ZZZZ</name>
<dbReference type="InterPro" id="IPR043135">
    <property type="entry name" value="Fur_C"/>
</dbReference>
<protein>
    <recommendedName>
        <fullName evidence="8">Transcriptional repressor</fullName>
    </recommendedName>
</protein>
<gene>
    <name evidence="7" type="ORF">METZ01_LOCUS128692</name>
</gene>
<dbReference type="InterPro" id="IPR036388">
    <property type="entry name" value="WH-like_DNA-bd_sf"/>
</dbReference>
<evidence type="ECO:0000313" key="7">
    <source>
        <dbReference type="EMBL" id="SVA75838.1"/>
    </source>
</evidence>
<keyword evidence="3" id="KW-0862">Zinc</keyword>
<dbReference type="PANTHER" id="PTHR33202:SF7">
    <property type="entry name" value="FERRIC UPTAKE REGULATION PROTEIN"/>
    <property type="match status" value="1"/>
</dbReference>
<dbReference type="GO" id="GO:0003700">
    <property type="term" value="F:DNA-binding transcription factor activity"/>
    <property type="evidence" value="ECO:0007669"/>
    <property type="project" value="InterPro"/>
</dbReference>
<evidence type="ECO:0000256" key="5">
    <source>
        <dbReference type="ARBA" id="ARBA00023125"/>
    </source>
</evidence>
<evidence type="ECO:0000256" key="6">
    <source>
        <dbReference type="ARBA" id="ARBA00023163"/>
    </source>
</evidence>
<keyword evidence="4" id="KW-0805">Transcription regulation</keyword>
<evidence type="ECO:0000256" key="2">
    <source>
        <dbReference type="ARBA" id="ARBA00022491"/>
    </source>
</evidence>
<dbReference type="Gene3D" id="3.30.1490.190">
    <property type="match status" value="1"/>
</dbReference>
<dbReference type="SUPFAM" id="SSF46785">
    <property type="entry name" value="Winged helix' DNA-binding domain"/>
    <property type="match status" value="1"/>
</dbReference>
<dbReference type="CDD" id="cd07153">
    <property type="entry name" value="Fur_like"/>
    <property type="match status" value="1"/>
</dbReference>
<evidence type="ECO:0008006" key="8">
    <source>
        <dbReference type="Google" id="ProtNLM"/>
    </source>
</evidence>
<dbReference type="PANTHER" id="PTHR33202">
    <property type="entry name" value="ZINC UPTAKE REGULATION PROTEIN"/>
    <property type="match status" value="1"/>
</dbReference>
<sequence>MISPRKQSRTLLSSKNASITNPRLIVLELLLKEGRPLTVDQVLKLTNGKIAQSTLYRVINDLRNFGLVTEFTTPENMIVVELKADESDHHHHIFCGKCGSITDIELNPQLEQQLDNEVQRIEGQYSFSINSHSLELFGICNSCSTS</sequence>
<proteinExistence type="inferred from homology"/>
<comment type="similarity">
    <text evidence="1">Belongs to the Fur family.</text>
</comment>
<dbReference type="AlphaFoldDB" id="A0A381YFI2"/>
<accession>A0A381YFI2</accession>
<dbReference type="Pfam" id="PF01475">
    <property type="entry name" value="FUR"/>
    <property type="match status" value="1"/>
</dbReference>
<reference evidence="7" key="1">
    <citation type="submission" date="2018-05" db="EMBL/GenBank/DDBJ databases">
        <authorList>
            <person name="Lanie J.A."/>
            <person name="Ng W.-L."/>
            <person name="Kazmierczak K.M."/>
            <person name="Andrzejewski T.M."/>
            <person name="Davidsen T.M."/>
            <person name="Wayne K.J."/>
            <person name="Tettelin H."/>
            <person name="Glass J.I."/>
            <person name="Rusch D."/>
            <person name="Podicherti R."/>
            <person name="Tsui H.-C.T."/>
            <person name="Winkler M.E."/>
        </authorList>
    </citation>
    <scope>NUCLEOTIDE SEQUENCE</scope>
</reference>
<evidence type="ECO:0000256" key="3">
    <source>
        <dbReference type="ARBA" id="ARBA00022833"/>
    </source>
</evidence>
<organism evidence="7">
    <name type="scientific">marine metagenome</name>
    <dbReference type="NCBI Taxonomy" id="408172"/>
    <lineage>
        <taxon>unclassified sequences</taxon>
        <taxon>metagenomes</taxon>
        <taxon>ecological metagenomes</taxon>
    </lineage>
</organism>
<evidence type="ECO:0000256" key="4">
    <source>
        <dbReference type="ARBA" id="ARBA00023015"/>
    </source>
</evidence>
<dbReference type="InterPro" id="IPR036390">
    <property type="entry name" value="WH_DNA-bd_sf"/>
</dbReference>